<keyword evidence="1" id="KW-0812">Transmembrane</keyword>
<dbReference type="GO" id="GO:0032185">
    <property type="term" value="P:septin cytoskeleton organization"/>
    <property type="evidence" value="ECO:0007669"/>
    <property type="project" value="TreeGrafter"/>
</dbReference>
<evidence type="ECO:0000313" key="3">
    <source>
        <dbReference type="Proteomes" id="UP000039046"/>
    </source>
</evidence>
<dbReference type="GO" id="GO:0005886">
    <property type="term" value="C:plasma membrane"/>
    <property type="evidence" value="ECO:0007669"/>
    <property type="project" value="InterPro"/>
</dbReference>
<dbReference type="GO" id="GO:0045121">
    <property type="term" value="C:membrane raft"/>
    <property type="evidence" value="ECO:0007669"/>
    <property type="project" value="TreeGrafter"/>
</dbReference>
<protein>
    <submittedName>
        <fullName evidence="2">Uncharacterized protein</fullName>
    </submittedName>
</protein>
<dbReference type="GO" id="GO:0031505">
    <property type="term" value="P:fungal-type cell wall organization"/>
    <property type="evidence" value="ECO:0007669"/>
    <property type="project" value="TreeGrafter"/>
</dbReference>
<dbReference type="PANTHER" id="PTHR36414:SF1">
    <property type="entry name" value="PROTEIN SUR7"/>
    <property type="match status" value="1"/>
</dbReference>
<gene>
    <name evidence="2" type="ORF">VHEMI04120</name>
</gene>
<sequence>MANSPMFGLAGLIFMAGSLAMLFFIVLAGVADSTPLNQTYFLQVNTQGIAGASRTGGVSQWTYFYICGEGNHDCNQAKAAYPFGYAWDANANGVPDDIMGNHGDNTTSTKYYYLWRFGWVFIILALFFGVITFLTSFLACCGRLGAAIAYYNSLLAVLCHTVAASLTTAVFVLAQNAFKNDGRDAQVGKYGFGFLWGSWAALIIACGLFSHGRRSDSSGGRFFGRRGNFEGRRVKDDYS</sequence>
<dbReference type="GO" id="GO:0006897">
    <property type="term" value="P:endocytosis"/>
    <property type="evidence" value="ECO:0007669"/>
    <property type="project" value="TreeGrafter"/>
</dbReference>
<dbReference type="PANTHER" id="PTHR36414">
    <property type="entry name" value="PROTEIN SUR7"/>
    <property type="match status" value="1"/>
</dbReference>
<evidence type="ECO:0000313" key="2">
    <source>
        <dbReference type="EMBL" id="CEJ86488.1"/>
    </source>
</evidence>
<dbReference type="STRING" id="1531966.A0A0A1SUI8"/>
<feature type="transmembrane region" description="Helical" evidence="1">
    <location>
        <begin position="117"/>
        <end position="142"/>
    </location>
</feature>
<keyword evidence="1" id="KW-0472">Membrane</keyword>
<name>A0A0A1SUI8_9HYPO</name>
<dbReference type="AlphaFoldDB" id="A0A0A1SUI8"/>
<feature type="transmembrane region" description="Helical" evidence="1">
    <location>
        <begin position="7"/>
        <end position="31"/>
    </location>
</feature>
<dbReference type="InterPro" id="IPR009571">
    <property type="entry name" value="SUR7/Rim9-like_fungi"/>
</dbReference>
<organism evidence="2 3">
    <name type="scientific">[Torrubiella] hemipterigena</name>
    <dbReference type="NCBI Taxonomy" id="1531966"/>
    <lineage>
        <taxon>Eukaryota</taxon>
        <taxon>Fungi</taxon>
        <taxon>Dikarya</taxon>
        <taxon>Ascomycota</taxon>
        <taxon>Pezizomycotina</taxon>
        <taxon>Sordariomycetes</taxon>
        <taxon>Hypocreomycetidae</taxon>
        <taxon>Hypocreales</taxon>
        <taxon>Clavicipitaceae</taxon>
        <taxon>Clavicipitaceae incertae sedis</taxon>
        <taxon>'Torrubiella' clade</taxon>
    </lineage>
</organism>
<feature type="transmembrane region" description="Helical" evidence="1">
    <location>
        <begin position="190"/>
        <end position="209"/>
    </location>
</feature>
<reference evidence="2 3" key="1">
    <citation type="journal article" date="2015" name="Genome Announc.">
        <title>Draft Genome Sequence and Gene Annotation of the Entomopathogenic Fungus Verticillium hemipterigenum.</title>
        <authorList>
            <person name="Horn F."/>
            <person name="Habel A."/>
            <person name="Scharf D.H."/>
            <person name="Dworschak J."/>
            <person name="Brakhage A.A."/>
            <person name="Guthke R."/>
            <person name="Hertweck C."/>
            <person name="Linde J."/>
        </authorList>
    </citation>
    <scope>NUCLEOTIDE SEQUENCE [LARGE SCALE GENOMIC DNA]</scope>
</reference>
<dbReference type="Proteomes" id="UP000039046">
    <property type="component" value="Unassembled WGS sequence"/>
</dbReference>
<feature type="transmembrane region" description="Helical" evidence="1">
    <location>
        <begin position="154"/>
        <end position="178"/>
    </location>
</feature>
<dbReference type="EMBL" id="CDHN01000002">
    <property type="protein sequence ID" value="CEJ86488.1"/>
    <property type="molecule type" value="Genomic_DNA"/>
</dbReference>
<keyword evidence="1" id="KW-1133">Transmembrane helix</keyword>
<proteinExistence type="predicted"/>
<dbReference type="HOGENOM" id="CLU_059603_2_0_1"/>
<dbReference type="GO" id="GO:0030866">
    <property type="term" value="P:cortical actin cytoskeleton organization"/>
    <property type="evidence" value="ECO:0007669"/>
    <property type="project" value="TreeGrafter"/>
</dbReference>
<dbReference type="Pfam" id="PF06687">
    <property type="entry name" value="SUR7"/>
    <property type="match status" value="1"/>
</dbReference>
<keyword evidence="3" id="KW-1185">Reference proteome</keyword>
<accession>A0A0A1SUI8</accession>
<evidence type="ECO:0000256" key="1">
    <source>
        <dbReference type="SAM" id="Phobius"/>
    </source>
</evidence>
<dbReference type="OrthoDB" id="5419460at2759"/>
<dbReference type="GO" id="GO:0005938">
    <property type="term" value="C:cell cortex"/>
    <property type="evidence" value="ECO:0007669"/>
    <property type="project" value="TreeGrafter"/>
</dbReference>